<keyword evidence="2" id="KW-0812">Transmembrane</keyword>
<evidence type="ECO:0000313" key="3">
    <source>
        <dbReference type="EMBL" id="GIM96367.1"/>
    </source>
</evidence>
<feature type="transmembrane region" description="Helical" evidence="2">
    <location>
        <begin position="20"/>
        <end position="39"/>
    </location>
</feature>
<feature type="compositionally biased region" description="Low complexity" evidence="1">
    <location>
        <begin position="283"/>
        <end position="302"/>
    </location>
</feature>
<keyword evidence="2" id="KW-1133">Transmembrane helix</keyword>
<comment type="caution">
    <text evidence="3">The sequence shown here is derived from an EMBL/GenBank/DDBJ whole genome shotgun (WGS) entry which is preliminary data.</text>
</comment>
<protein>
    <submittedName>
        <fullName evidence="3">Uncharacterized protein</fullName>
    </submittedName>
</protein>
<dbReference type="AlphaFoldDB" id="A0A919WA03"/>
<feature type="region of interest" description="Disordered" evidence="1">
    <location>
        <begin position="217"/>
        <end position="324"/>
    </location>
</feature>
<keyword evidence="4" id="KW-1185">Reference proteome</keyword>
<evidence type="ECO:0000256" key="2">
    <source>
        <dbReference type="SAM" id="Phobius"/>
    </source>
</evidence>
<keyword evidence="2" id="KW-0472">Membrane</keyword>
<reference evidence="3 4" key="1">
    <citation type="submission" date="2021-03" db="EMBL/GenBank/DDBJ databases">
        <title>Whole genome shotgun sequence of Actinoplanes toevensis NBRC 105298.</title>
        <authorList>
            <person name="Komaki H."/>
            <person name="Tamura T."/>
        </authorList>
    </citation>
    <scope>NUCLEOTIDE SEQUENCE [LARGE SCALE GENOMIC DNA]</scope>
    <source>
        <strain evidence="3 4">NBRC 105298</strain>
    </source>
</reference>
<sequence length="324" mass="33201">MGPAEGVREPIVDRAAVMRVVSGLAVVAAAVLVLGVIWATRREVMPPGDDPGDVVRVGVVQGQTVDGYLRSSATELAALTDPSAPASTDTWALVSLNDYVPPSALAGLLEGAAVAQVYARVPIAGAHTQVVRIPVYRLSSDVMSGMLDAALQRDQEQAEYEQLSRRLGGDDANRRARAAYESAARTARTEADAYRSGCACVFAAVVRAAPAGLQAVAARSGVRGVDPAPEVRQLDRAEFRPPQPEQEGTIPAEPSGSPIPVPNGGSAIASRTPAPILSSSGAPVTSNSSVVSDPSPDSSATAPEERTAVPSATDVSAAQGVPSP</sequence>
<name>A0A919WA03_9ACTN</name>
<evidence type="ECO:0000313" key="4">
    <source>
        <dbReference type="Proteomes" id="UP000677082"/>
    </source>
</evidence>
<proteinExistence type="predicted"/>
<organism evidence="3 4">
    <name type="scientific">Paractinoplanes toevensis</name>
    <dbReference type="NCBI Taxonomy" id="571911"/>
    <lineage>
        <taxon>Bacteria</taxon>
        <taxon>Bacillati</taxon>
        <taxon>Actinomycetota</taxon>
        <taxon>Actinomycetes</taxon>
        <taxon>Micromonosporales</taxon>
        <taxon>Micromonosporaceae</taxon>
        <taxon>Paractinoplanes</taxon>
    </lineage>
</organism>
<gene>
    <name evidence="3" type="ORF">Ato02nite_081600</name>
</gene>
<dbReference type="EMBL" id="BOQN01000118">
    <property type="protein sequence ID" value="GIM96367.1"/>
    <property type="molecule type" value="Genomic_DNA"/>
</dbReference>
<dbReference type="Proteomes" id="UP000677082">
    <property type="component" value="Unassembled WGS sequence"/>
</dbReference>
<accession>A0A919WA03</accession>
<evidence type="ECO:0000256" key="1">
    <source>
        <dbReference type="SAM" id="MobiDB-lite"/>
    </source>
</evidence>